<proteinExistence type="predicted"/>
<gene>
    <name evidence="3" type="ORF">GCM10010840_16180</name>
</gene>
<dbReference type="InterPro" id="IPR024402">
    <property type="entry name" value="DUF2726"/>
</dbReference>
<reference evidence="4" key="1">
    <citation type="journal article" date="2019" name="Int. J. Syst. Evol. Microbiol.">
        <title>The Global Catalogue of Microorganisms (GCM) 10K type strain sequencing project: providing services to taxonomists for standard genome sequencing and annotation.</title>
        <authorList>
            <consortium name="The Broad Institute Genomics Platform"/>
            <consortium name="The Broad Institute Genome Sequencing Center for Infectious Disease"/>
            <person name="Wu L."/>
            <person name="Ma J."/>
        </authorList>
    </citation>
    <scope>NUCLEOTIDE SEQUENCE [LARGE SCALE GENOMIC DNA]</scope>
    <source>
        <strain evidence="4">JCM 15442</strain>
    </source>
</reference>
<accession>A0ABQ2G7X2</accession>
<keyword evidence="4" id="KW-1185">Reference proteome</keyword>
<dbReference type="Proteomes" id="UP000639973">
    <property type="component" value="Unassembled WGS sequence"/>
</dbReference>
<sequence length="203" mass="22234">MLWNAFAMAMLLILLVLVISLAVLTMGPGHGGQMVWPEPGQEAADRGQPTSTIPDHLDGKVEGYFFSRSEGQVFRTLERTLSREYRVFPNVHLNDLFVITAPPQRRQATYAWRRDKHVDLLMVSLPGHCPGFAIELDGMSHGAATQQHQDKVKHIAFCNAGLPVLRPHPAEPGDDPETPPPGCTGGQAALALGLSGVMWRRPS</sequence>
<evidence type="ECO:0000256" key="1">
    <source>
        <dbReference type="SAM" id="MobiDB-lite"/>
    </source>
</evidence>
<comment type="caution">
    <text evidence="3">The sequence shown here is derived from an EMBL/GenBank/DDBJ whole genome shotgun (WGS) entry which is preliminary data.</text>
</comment>
<protein>
    <recommendedName>
        <fullName evidence="2">DUF2726 domain-containing protein</fullName>
    </recommendedName>
</protein>
<evidence type="ECO:0000259" key="2">
    <source>
        <dbReference type="Pfam" id="PF10881"/>
    </source>
</evidence>
<evidence type="ECO:0000313" key="4">
    <source>
        <dbReference type="Proteomes" id="UP000639973"/>
    </source>
</evidence>
<evidence type="ECO:0000313" key="3">
    <source>
        <dbReference type="EMBL" id="GGL79113.1"/>
    </source>
</evidence>
<feature type="domain" description="DUF2726" evidence="2">
    <location>
        <begin position="65"/>
        <end position="171"/>
    </location>
</feature>
<organism evidence="3 4">
    <name type="scientific">Deinococcus aerolatus</name>
    <dbReference type="NCBI Taxonomy" id="522487"/>
    <lineage>
        <taxon>Bacteria</taxon>
        <taxon>Thermotogati</taxon>
        <taxon>Deinococcota</taxon>
        <taxon>Deinococci</taxon>
        <taxon>Deinococcales</taxon>
        <taxon>Deinococcaceae</taxon>
        <taxon>Deinococcus</taxon>
    </lineage>
</organism>
<name>A0ABQ2G7X2_9DEIO</name>
<feature type="region of interest" description="Disordered" evidence="1">
    <location>
        <begin position="166"/>
        <end position="186"/>
    </location>
</feature>
<dbReference type="EMBL" id="BMOL01000006">
    <property type="protein sequence ID" value="GGL79113.1"/>
    <property type="molecule type" value="Genomic_DNA"/>
</dbReference>
<dbReference type="Pfam" id="PF10881">
    <property type="entry name" value="DUF2726"/>
    <property type="match status" value="1"/>
</dbReference>